<dbReference type="InterPro" id="IPR031924">
    <property type="entry name" value="GH115"/>
</dbReference>
<dbReference type="Gene3D" id="3.20.20.520">
    <property type="entry name" value="Glycosyl hydrolase family 115"/>
    <property type="match status" value="1"/>
</dbReference>
<gene>
    <name evidence="2" type="ORF">C8E03_11075</name>
</gene>
<protein>
    <submittedName>
        <fullName evidence="2">Glycosyl hydrolase family 115 (Putative glucuronidase)</fullName>
    </submittedName>
</protein>
<dbReference type="GO" id="GO:0016787">
    <property type="term" value="F:hydrolase activity"/>
    <property type="evidence" value="ECO:0007669"/>
    <property type="project" value="UniProtKB-KW"/>
</dbReference>
<evidence type="ECO:0000256" key="1">
    <source>
        <dbReference type="ARBA" id="ARBA00022801"/>
    </source>
</evidence>
<dbReference type="PANTHER" id="PTHR37842:SF2">
    <property type="entry name" value="GYLCOSYL HYDROLASE 115 C-TERMINAL DOMAIN-CONTAINING PROTEIN"/>
    <property type="match status" value="1"/>
</dbReference>
<sequence length="682" mass="81083">MEEFFKITSKIKILNHTGLIGVDRAIKRFQKDISMSLKEKKEENGAINLIKEKVSNECFHIYFENGEMCLAANDELGFIYGLFYISESYLGVQPFWFWNDQSFNKMECAYIPINEYWSKAYKVKYRGWFVNDEVLISHWKIKGDCSKPWEMIFEALLRLGGNMVISGTDKNSKKYKKLALDMGLWVTQHHAEPLGAEMFSRAYPQYVPSYAKFPELFQGLWKRAIEEQKNEKIIWNLGFRGQGDIPFWNTDPLYDTPEKRGELISSLIEMQYNMVLEKVSNPICCTNLYGEVMELYHQGLLKLPENIIKIWADNGYGKMVSRRQENHNPRIYALPYKIEDGGHHGIYYHASFFDLQAANHITMSPNSIEFVNREFDEIIQKGANDFWIINCSNVKPHVFLLDFISRRWRNETIDVKKWSQNYIKSYYIHSVIVAKNKIVEEIYACIQAYFEAVISFGVNEDEHAGEQFYNYTVRILASQWQKGKFEESVKELVWAFKDMSFKKQMKRFYDICLEGLQRFEKLYLKCIQVMKNLEEDKQYFEDSIFLNVQIHLYCLKGVVNFCESYHRFCKEEYWQSFYLIGKSKEYFEQANQSMREKEHGLWEGFYENECLTDIKQTAYVLRGIMSYIRNIGEGPHFYYWQRQFLYSEEDRKVVLITNMENHMTDEALYDCINRKVNDELLI</sequence>
<dbReference type="RefSeq" id="WP_110291602.1">
    <property type="nucleotide sequence ID" value="NZ_QICS01000010.1"/>
</dbReference>
<dbReference type="Pfam" id="PF15979">
    <property type="entry name" value="Glyco_hydro_115"/>
    <property type="match status" value="1"/>
</dbReference>
<evidence type="ECO:0000313" key="2">
    <source>
        <dbReference type="EMBL" id="PXV87314.1"/>
    </source>
</evidence>
<evidence type="ECO:0000313" key="3">
    <source>
        <dbReference type="Proteomes" id="UP000247523"/>
    </source>
</evidence>
<dbReference type="InterPro" id="IPR029018">
    <property type="entry name" value="Hex-like_dom2"/>
</dbReference>
<dbReference type="Proteomes" id="UP000247523">
    <property type="component" value="Unassembled WGS sequence"/>
</dbReference>
<accession>A0A318ETI0</accession>
<dbReference type="Gene3D" id="3.30.379.10">
    <property type="entry name" value="Chitobiase/beta-hexosaminidase domain 2-like"/>
    <property type="match status" value="1"/>
</dbReference>
<comment type="caution">
    <text evidence="2">The sequence shown here is derived from an EMBL/GenBank/DDBJ whole genome shotgun (WGS) entry which is preliminary data.</text>
</comment>
<proteinExistence type="predicted"/>
<dbReference type="PANTHER" id="PTHR37842">
    <property type="match status" value="1"/>
</dbReference>
<organism evidence="2 3">
    <name type="scientific">Lachnotalea glycerini</name>
    <dbReference type="NCBI Taxonomy" id="1763509"/>
    <lineage>
        <taxon>Bacteria</taxon>
        <taxon>Bacillati</taxon>
        <taxon>Bacillota</taxon>
        <taxon>Clostridia</taxon>
        <taxon>Lachnospirales</taxon>
        <taxon>Lachnospiraceae</taxon>
        <taxon>Lachnotalea</taxon>
    </lineage>
</organism>
<dbReference type="EMBL" id="QICS01000010">
    <property type="protein sequence ID" value="PXV87314.1"/>
    <property type="molecule type" value="Genomic_DNA"/>
</dbReference>
<keyword evidence="1 2" id="KW-0378">Hydrolase</keyword>
<dbReference type="AlphaFoldDB" id="A0A318ETI0"/>
<dbReference type="GO" id="GO:0005975">
    <property type="term" value="P:carbohydrate metabolic process"/>
    <property type="evidence" value="ECO:0007669"/>
    <property type="project" value="UniProtKB-ARBA"/>
</dbReference>
<dbReference type="InterPro" id="IPR042301">
    <property type="entry name" value="GH115_sf"/>
</dbReference>
<name>A0A318ETI0_9FIRM</name>
<reference evidence="2 3" key="1">
    <citation type="submission" date="2018-05" db="EMBL/GenBank/DDBJ databases">
        <title>Genomic Encyclopedia of Type Strains, Phase IV (KMG-IV): sequencing the most valuable type-strain genomes for metagenomic binning, comparative biology and taxonomic classification.</title>
        <authorList>
            <person name="Goeker M."/>
        </authorList>
    </citation>
    <scope>NUCLEOTIDE SEQUENCE [LARGE SCALE GENOMIC DNA]</scope>
    <source>
        <strain evidence="2 3">DSM 28816</strain>
    </source>
</reference>